<dbReference type="AlphaFoldDB" id="A0A8E2F419"/>
<evidence type="ECO:0000313" key="9">
    <source>
        <dbReference type="Proteomes" id="UP000250140"/>
    </source>
</evidence>
<proteinExistence type="inferred from homology"/>
<accession>A0A8E2F419</accession>
<gene>
    <name evidence="8" type="ORF">AOQ84DRAFT_375393</name>
</gene>
<keyword evidence="3 6" id="KW-1133">Transmembrane helix</keyword>
<dbReference type="Proteomes" id="UP000250140">
    <property type="component" value="Unassembled WGS sequence"/>
</dbReference>
<evidence type="ECO:0000256" key="3">
    <source>
        <dbReference type="ARBA" id="ARBA00022989"/>
    </source>
</evidence>
<reference evidence="8 9" key="1">
    <citation type="journal article" date="2016" name="Nat. Commun.">
        <title>Ectomycorrhizal ecology is imprinted in the genome of the dominant symbiotic fungus Cenococcum geophilum.</title>
        <authorList>
            <consortium name="DOE Joint Genome Institute"/>
            <person name="Peter M."/>
            <person name="Kohler A."/>
            <person name="Ohm R.A."/>
            <person name="Kuo A."/>
            <person name="Krutzmann J."/>
            <person name="Morin E."/>
            <person name="Arend M."/>
            <person name="Barry K.W."/>
            <person name="Binder M."/>
            <person name="Choi C."/>
            <person name="Clum A."/>
            <person name="Copeland A."/>
            <person name="Grisel N."/>
            <person name="Haridas S."/>
            <person name="Kipfer T."/>
            <person name="LaButti K."/>
            <person name="Lindquist E."/>
            <person name="Lipzen A."/>
            <person name="Maire R."/>
            <person name="Meier B."/>
            <person name="Mihaltcheva S."/>
            <person name="Molinier V."/>
            <person name="Murat C."/>
            <person name="Poggeler S."/>
            <person name="Quandt C.A."/>
            <person name="Sperisen C."/>
            <person name="Tritt A."/>
            <person name="Tisserant E."/>
            <person name="Crous P.W."/>
            <person name="Henrissat B."/>
            <person name="Nehls U."/>
            <person name="Egli S."/>
            <person name="Spatafora J.W."/>
            <person name="Grigoriev I.V."/>
            <person name="Martin F.M."/>
        </authorList>
    </citation>
    <scope>NUCLEOTIDE SEQUENCE [LARGE SCALE GENOMIC DNA]</scope>
    <source>
        <strain evidence="8 9">CBS 207.34</strain>
    </source>
</reference>
<evidence type="ECO:0000256" key="5">
    <source>
        <dbReference type="ARBA" id="ARBA00038359"/>
    </source>
</evidence>
<dbReference type="EMBL" id="KV749339">
    <property type="protein sequence ID" value="OCL09908.1"/>
    <property type="molecule type" value="Genomic_DNA"/>
</dbReference>
<feature type="transmembrane region" description="Helical" evidence="6">
    <location>
        <begin position="34"/>
        <end position="56"/>
    </location>
</feature>
<dbReference type="PANTHER" id="PTHR33048">
    <property type="entry name" value="PTH11-LIKE INTEGRAL MEMBRANE PROTEIN (AFU_ORTHOLOGUE AFUA_5G11245)"/>
    <property type="match status" value="1"/>
</dbReference>
<dbReference type="GO" id="GO:0016020">
    <property type="term" value="C:membrane"/>
    <property type="evidence" value="ECO:0007669"/>
    <property type="project" value="UniProtKB-SubCell"/>
</dbReference>
<dbReference type="InterPro" id="IPR052337">
    <property type="entry name" value="SAT4-like"/>
</dbReference>
<feature type="transmembrane region" description="Helical" evidence="6">
    <location>
        <begin position="123"/>
        <end position="153"/>
    </location>
</feature>
<dbReference type="OrthoDB" id="5393606at2759"/>
<evidence type="ECO:0000259" key="7">
    <source>
        <dbReference type="Pfam" id="PF20684"/>
    </source>
</evidence>
<evidence type="ECO:0000256" key="1">
    <source>
        <dbReference type="ARBA" id="ARBA00004141"/>
    </source>
</evidence>
<dbReference type="PANTHER" id="PTHR33048:SF157">
    <property type="entry name" value="INTEGRAL MEMBRANE PROTEIN"/>
    <property type="match status" value="1"/>
</dbReference>
<dbReference type="InterPro" id="IPR049326">
    <property type="entry name" value="Rhodopsin_dom_fungi"/>
</dbReference>
<evidence type="ECO:0000313" key="8">
    <source>
        <dbReference type="EMBL" id="OCL09908.1"/>
    </source>
</evidence>
<dbReference type="Pfam" id="PF20684">
    <property type="entry name" value="Fung_rhodopsin"/>
    <property type="match status" value="1"/>
</dbReference>
<keyword evidence="9" id="KW-1185">Reference proteome</keyword>
<feature type="transmembrane region" description="Helical" evidence="6">
    <location>
        <begin position="173"/>
        <end position="195"/>
    </location>
</feature>
<sequence length="251" mass="28512">MAAGIVLPCISTIVVALRFYTRSSLKSEKFLDDWLTVPALVFTTGMGIAMVIRVACKGLGYPTPQPLNRNDALNFMTPTTVITRKVEYSVELMQFPALTCVKLSFLVFYQRIFSTPWRRAVKAFFFIMIFLCILWGLGFFFSMTFICGTHFSAYWTTVHDLKAYCPHLLTQQAWLVCTDFVIDAIIFLIPIPLIVRLNLTIGRKIAVLAIFLFAAVAVAASITRMVVFLRAIENLERKYKTTGYDNRKLIT</sequence>
<keyword evidence="2 6" id="KW-0812">Transmembrane</keyword>
<evidence type="ECO:0000256" key="6">
    <source>
        <dbReference type="SAM" id="Phobius"/>
    </source>
</evidence>
<protein>
    <recommendedName>
        <fullName evidence="7">Rhodopsin domain-containing protein</fullName>
    </recommendedName>
</protein>
<feature type="domain" description="Rhodopsin" evidence="7">
    <location>
        <begin position="17"/>
        <end position="234"/>
    </location>
</feature>
<evidence type="ECO:0000256" key="4">
    <source>
        <dbReference type="ARBA" id="ARBA00023136"/>
    </source>
</evidence>
<organism evidence="8 9">
    <name type="scientific">Glonium stellatum</name>
    <dbReference type="NCBI Taxonomy" id="574774"/>
    <lineage>
        <taxon>Eukaryota</taxon>
        <taxon>Fungi</taxon>
        <taxon>Dikarya</taxon>
        <taxon>Ascomycota</taxon>
        <taxon>Pezizomycotina</taxon>
        <taxon>Dothideomycetes</taxon>
        <taxon>Pleosporomycetidae</taxon>
        <taxon>Gloniales</taxon>
        <taxon>Gloniaceae</taxon>
        <taxon>Glonium</taxon>
    </lineage>
</organism>
<comment type="subcellular location">
    <subcellularLocation>
        <location evidence="1">Membrane</location>
        <topology evidence="1">Multi-pass membrane protein</topology>
    </subcellularLocation>
</comment>
<name>A0A8E2F419_9PEZI</name>
<evidence type="ECO:0000256" key="2">
    <source>
        <dbReference type="ARBA" id="ARBA00022692"/>
    </source>
</evidence>
<keyword evidence="4 6" id="KW-0472">Membrane</keyword>
<comment type="similarity">
    <text evidence="5">Belongs to the SAT4 family.</text>
</comment>
<feature type="transmembrane region" description="Helical" evidence="6">
    <location>
        <begin position="207"/>
        <end position="232"/>
    </location>
</feature>